<reference evidence="3" key="3">
    <citation type="submission" date="2015-06" db="UniProtKB">
        <authorList>
            <consortium name="EnsemblMetazoa"/>
        </authorList>
    </citation>
    <scope>IDENTIFICATION</scope>
</reference>
<reference evidence="2 4" key="2">
    <citation type="journal article" date="2013" name="Nature">
        <title>Insights into bilaterian evolution from three spiralian genomes.</title>
        <authorList>
            <person name="Simakov O."/>
            <person name="Marletaz F."/>
            <person name="Cho S.J."/>
            <person name="Edsinger-Gonzales E."/>
            <person name="Havlak P."/>
            <person name="Hellsten U."/>
            <person name="Kuo D.H."/>
            <person name="Larsson T."/>
            <person name="Lv J."/>
            <person name="Arendt D."/>
            <person name="Savage R."/>
            <person name="Osoegawa K."/>
            <person name="de Jong P."/>
            <person name="Grimwood J."/>
            <person name="Chapman J.A."/>
            <person name="Shapiro H."/>
            <person name="Aerts A."/>
            <person name="Otillar R.P."/>
            <person name="Terry A.Y."/>
            <person name="Boore J.L."/>
            <person name="Grigoriev I.V."/>
            <person name="Lindberg D.R."/>
            <person name="Seaver E.C."/>
            <person name="Weisblat D.A."/>
            <person name="Putnam N.H."/>
            <person name="Rokhsar D.S."/>
        </authorList>
    </citation>
    <scope>NUCLEOTIDE SEQUENCE</scope>
</reference>
<evidence type="ECO:0000313" key="2">
    <source>
        <dbReference type="EMBL" id="ESO06267.1"/>
    </source>
</evidence>
<dbReference type="EMBL" id="KB096324">
    <property type="protein sequence ID" value="ESO06267.1"/>
    <property type="molecule type" value="Genomic_DNA"/>
</dbReference>
<dbReference type="InParanoid" id="T1EQ83"/>
<dbReference type="KEGG" id="hro:HELRODRAFT_160427"/>
<evidence type="ECO:0000313" key="3">
    <source>
        <dbReference type="EnsemblMetazoa" id="HelroP160427"/>
    </source>
</evidence>
<protein>
    <submittedName>
        <fullName evidence="2 3">Uncharacterized protein</fullName>
    </submittedName>
</protein>
<reference evidence="4" key="1">
    <citation type="submission" date="2012-12" db="EMBL/GenBank/DDBJ databases">
        <authorList>
            <person name="Hellsten U."/>
            <person name="Grimwood J."/>
            <person name="Chapman J.A."/>
            <person name="Shapiro H."/>
            <person name="Aerts A."/>
            <person name="Otillar R.P."/>
            <person name="Terry A.Y."/>
            <person name="Boore J.L."/>
            <person name="Simakov O."/>
            <person name="Marletaz F."/>
            <person name="Cho S.-J."/>
            <person name="Edsinger-Gonzales E."/>
            <person name="Havlak P."/>
            <person name="Kuo D.-H."/>
            <person name="Larsson T."/>
            <person name="Lv J."/>
            <person name="Arendt D."/>
            <person name="Savage R."/>
            <person name="Osoegawa K."/>
            <person name="de Jong P."/>
            <person name="Lindberg D.R."/>
            <person name="Seaver E.C."/>
            <person name="Weisblat D.A."/>
            <person name="Putnam N.H."/>
            <person name="Grigoriev I.V."/>
            <person name="Rokhsar D.S."/>
        </authorList>
    </citation>
    <scope>NUCLEOTIDE SEQUENCE</scope>
</reference>
<dbReference type="AlphaFoldDB" id="T1EQ83"/>
<sequence length="110" mass="12395">MVRILSVRNSYSHGSVLARAKSCGVDSIITAWHKTVVQLFGLVSFMMTVNELSNYLQEHQSFPTSRYKIHYDLGFYAAILLFIATNMAAVITSFNLDGEIGRDRENGLFE</sequence>
<dbReference type="GeneID" id="20198733"/>
<feature type="transmembrane region" description="Helical" evidence="1">
    <location>
        <begin position="73"/>
        <end position="94"/>
    </location>
</feature>
<accession>T1EQ83</accession>
<dbReference type="EnsemblMetazoa" id="HelroT160427">
    <property type="protein sequence ID" value="HelroP160427"/>
    <property type="gene ID" value="HelroG160427"/>
</dbReference>
<keyword evidence="4" id="KW-1185">Reference proteome</keyword>
<dbReference type="CTD" id="20198733"/>
<proteinExistence type="predicted"/>
<dbReference type="HOGENOM" id="CLU_2173688_0_0_1"/>
<dbReference type="RefSeq" id="XP_009015635.1">
    <property type="nucleotide sequence ID" value="XM_009017387.1"/>
</dbReference>
<evidence type="ECO:0000256" key="1">
    <source>
        <dbReference type="SAM" id="Phobius"/>
    </source>
</evidence>
<keyword evidence="1" id="KW-0812">Transmembrane</keyword>
<dbReference type="Proteomes" id="UP000015101">
    <property type="component" value="Unassembled WGS sequence"/>
</dbReference>
<dbReference type="EMBL" id="AMQM01000596">
    <property type="status" value="NOT_ANNOTATED_CDS"/>
    <property type="molecule type" value="Genomic_DNA"/>
</dbReference>
<organism evidence="3 4">
    <name type="scientific">Helobdella robusta</name>
    <name type="common">Californian leech</name>
    <dbReference type="NCBI Taxonomy" id="6412"/>
    <lineage>
        <taxon>Eukaryota</taxon>
        <taxon>Metazoa</taxon>
        <taxon>Spiralia</taxon>
        <taxon>Lophotrochozoa</taxon>
        <taxon>Annelida</taxon>
        <taxon>Clitellata</taxon>
        <taxon>Hirudinea</taxon>
        <taxon>Rhynchobdellida</taxon>
        <taxon>Glossiphoniidae</taxon>
        <taxon>Helobdella</taxon>
    </lineage>
</organism>
<name>T1EQ83_HELRO</name>
<keyword evidence="1" id="KW-0472">Membrane</keyword>
<gene>
    <name evidence="3" type="primary">20198733</name>
    <name evidence="2" type="ORF">HELRODRAFT_160427</name>
</gene>
<evidence type="ECO:0000313" key="4">
    <source>
        <dbReference type="Proteomes" id="UP000015101"/>
    </source>
</evidence>
<keyword evidence="1" id="KW-1133">Transmembrane helix</keyword>